<dbReference type="InterPro" id="IPR036873">
    <property type="entry name" value="Rhodanese-like_dom_sf"/>
</dbReference>
<dbReference type="SUPFAM" id="SSF52821">
    <property type="entry name" value="Rhodanese/Cell cycle control phosphatase"/>
    <property type="match status" value="1"/>
</dbReference>
<dbReference type="Pfam" id="PF00639">
    <property type="entry name" value="Rotamase"/>
    <property type="match status" value="1"/>
</dbReference>
<dbReference type="PANTHER" id="PTHR43629:SF2">
    <property type="entry name" value="RHODANESE-LIKE_PPIC DOMAIN-CONTAINING PROTEIN 12, CHLOROPLASTIC"/>
    <property type="match status" value="1"/>
</dbReference>
<organism evidence="4 5">
    <name type="scientific">Candidatus Nitronauta litoralis</name>
    <dbReference type="NCBI Taxonomy" id="2705533"/>
    <lineage>
        <taxon>Bacteria</taxon>
        <taxon>Pseudomonadati</taxon>
        <taxon>Nitrospinota/Tectimicrobiota group</taxon>
        <taxon>Nitrospinota</taxon>
        <taxon>Nitrospinia</taxon>
        <taxon>Nitrospinales</taxon>
        <taxon>Nitrospinaceae</taxon>
        <taxon>Candidatus Nitronauta</taxon>
    </lineage>
</organism>
<name>A0A7T0G0X8_9BACT</name>
<dbReference type="KEGG" id="nli:G3M70_14260"/>
<dbReference type="AlphaFoldDB" id="A0A7T0G0X8"/>
<dbReference type="InterPro" id="IPR046357">
    <property type="entry name" value="PPIase_dom_sf"/>
</dbReference>
<dbReference type="SUPFAM" id="SSF54534">
    <property type="entry name" value="FKBP-like"/>
    <property type="match status" value="1"/>
</dbReference>
<gene>
    <name evidence="4" type="ORF">G3M70_14260</name>
</gene>
<evidence type="ECO:0000313" key="5">
    <source>
        <dbReference type="Proteomes" id="UP000594688"/>
    </source>
</evidence>
<dbReference type="PANTHER" id="PTHR43629">
    <property type="entry name" value="PEPTIDYL-PROLYL CIS-TRANS ISOMERASE"/>
    <property type="match status" value="1"/>
</dbReference>
<proteinExistence type="predicted"/>
<dbReference type="Gene3D" id="3.40.250.10">
    <property type="entry name" value="Rhodanese-like domain"/>
    <property type="match status" value="1"/>
</dbReference>
<dbReference type="InterPro" id="IPR052204">
    <property type="entry name" value="PpiC/parvulin_rotamase"/>
</dbReference>
<evidence type="ECO:0000259" key="2">
    <source>
        <dbReference type="PROSITE" id="PS50198"/>
    </source>
</evidence>
<dbReference type="EMBL" id="CP048685">
    <property type="protein sequence ID" value="QPJ62975.1"/>
    <property type="molecule type" value="Genomic_DNA"/>
</dbReference>
<keyword evidence="1" id="KW-0697">Rotamase</keyword>
<dbReference type="SMART" id="SM00450">
    <property type="entry name" value="RHOD"/>
    <property type="match status" value="1"/>
</dbReference>
<dbReference type="InterPro" id="IPR000297">
    <property type="entry name" value="PPIase_PpiC"/>
</dbReference>
<dbReference type="Proteomes" id="UP000594688">
    <property type="component" value="Chromosome"/>
</dbReference>
<reference evidence="4 5" key="1">
    <citation type="submission" date="2020-02" db="EMBL/GenBank/DDBJ databases">
        <title>Genomic and physiological characterization of two novel Nitrospinaceae genera.</title>
        <authorList>
            <person name="Mueller A.J."/>
            <person name="Jung M.-Y."/>
            <person name="Strachan C.R."/>
            <person name="Herbold C.W."/>
            <person name="Kirkegaard R.H."/>
            <person name="Daims H."/>
        </authorList>
    </citation>
    <scope>NUCLEOTIDE SEQUENCE [LARGE SCALE GENOMIC DNA]</scope>
    <source>
        <strain evidence="4">EB</strain>
    </source>
</reference>
<accession>A0A7T0G0X8</accession>
<evidence type="ECO:0000256" key="1">
    <source>
        <dbReference type="PROSITE-ProRule" id="PRU00278"/>
    </source>
</evidence>
<dbReference type="InterPro" id="IPR001763">
    <property type="entry name" value="Rhodanese-like_dom"/>
</dbReference>
<dbReference type="PROSITE" id="PS50206">
    <property type="entry name" value="RHODANESE_3"/>
    <property type="match status" value="1"/>
</dbReference>
<evidence type="ECO:0000313" key="4">
    <source>
        <dbReference type="EMBL" id="QPJ62975.1"/>
    </source>
</evidence>
<sequence>MIKVRVSQIFSPQVDDVVKAKKALDEGTSFTEAVASFSTCPSKEAEGDLGWMPEENAQGLIGQAISENDVGKILGPIHSPYGYHILKVTEIELDMPDGPFTRDTLMTEVNQQLPEVHTLLFKKFQIGMPVAGYKEGETVNSVAEAHSKNVTEILALLNNEMGDQTVSLISPEDLKAKMDDGDPNLRILDIRERWEYDIAKFKGAEFITKETVESILGKLKPENEIILIDWKGDRGPSFEKYLAEKGLHNAKTLDGGIDAWADRIDPSVPRYEIDEEDEDYRYDDVFDDLPQ</sequence>
<evidence type="ECO:0008006" key="6">
    <source>
        <dbReference type="Google" id="ProtNLM"/>
    </source>
</evidence>
<dbReference type="Pfam" id="PF00581">
    <property type="entry name" value="Rhodanese"/>
    <property type="match status" value="1"/>
</dbReference>
<protein>
    <recommendedName>
        <fullName evidence="6">Peptidylprolyl isomerase</fullName>
    </recommendedName>
</protein>
<keyword evidence="1" id="KW-0413">Isomerase</keyword>
<dbReference type="GO" id="GO:0003755">
    <property type="term" value="F:peptidyl-prolyl cis-trans isomerase activity"/>
    <property type="evidence" value="ECO:0007669"/>
    <property type="project" value="UniProtKB-KW"/>
</dbReference>
<evidence type="ECO:0000259" key="3">
    <source>
        <dbReference type="PROSITE" id="PS50206"/>
    </source>
</evidence>
<feature type="domain" description="PpiC" evidence="2">
    <location>
        <begin position="1"/>
        <end position="90"/>
    </location>
</feature>
<dbReference type="Gene3D" id="3.10.50.40">
    <property type="match status" value="1"/>
</dbReference>
<dbReference type="PROSITE" id="PS50198">
    <property type="entry name" value="PPIC_PPIASE_2"/>
    <property type="match status" value="1"/>
</dbReference>
<feature type="domain" description="Rhodanese" evidence="3">
    <location>
        <begin position="181"/>
        <end position="269"/>
    </location>
</feature>